<dbReference type="Pfam" id="PF01545">
    <property type="entry name" value="Cation_efflux"/>
    <property type="match status" value="1"/>
</dbReference>
<dbReference type="Gene3D" id="1.20.1510.10">
    <property type="entry name" value="Cation efflux protein transmembrane domain"/>
    <property type="match status" value="1"/>
</dbReference>
<evidence type="ECO:0000256" key="7">
    <source>
        <dbReference type="SAM" id="Phobius"/>
    </source>
</evidence>
<feature type="compositionally biased region" description="Basic and acidic residues" evidence="6">
    <location>
        <begin position="29"/>
        <end position="41"/>
    </location>
</feature>
<evidence type="ECO:0000313" key="10">
    <source>
        <dbReference type="Proteomes" id="UP000721954"/>
    </source>
</evidence>
<dbReference type="InterPro" id="IPR002524">
    <property type="entry name" value="Cation_efflux"/>
</dbReference>
<name>A0ABS3XT56_9ACTN</name>
<dbReference type="PANTHER" id="PTHR13414">
    <property type="entry name" value="HUEL-CATION TRANSPORTER"/>
    <property type="match status" value="1"/>
</dbReference>
<evidence type="ECO:0000256" key="2">
    <source>
        <dbReference type="ARBA" id="ARBA00022448"/>
    </source>
</evidence>
<gene>
    <name evidence="9" type="ORF">JW613_09245</name>
</gene>
<evidence type="ECO:0000256" key="4">
    <source>
        <dbReference type="ARBA" id="ARBA00022989"/>
    </source>
</evidence>
<proteinExistence type="predicted"/>
<comment type="caution">
    <text evidence="9">The sequence shown here is derived from an EMBL/GenBank/DDBJ whole genome shotgun (WGS) entry which is preliminary data.</text>
</comment>
<feature type="transmembrane region" description="Helical" evidence="7">
    <location>
        <begin position="126"/>
        <end position="148"/>
    </location>
</feature>
<feature type="region of interest" description="Disordered" evidence="6">
    <location>
        <begin position="1"/>
        <end position="52"/>
    </location>
</feature>
<organism evidence="9 10">
    <name type="scientific">Streptomyces smyrnaeus</name>
    <dbReference type="NCBI Taxonomy" id="1387713"/>
    <lineage>
        <taxon>Bacteria</taxon>
        <taxon>Bacillati</taxon>
        <taxon>Actinomycetota</taxon>
        <taxon>Actinomycetes</taxon>
        <taxon>Kitasatosporales</taxon>
        <taxon>Streptomycetaceae</taxon>
        <taxon>Streptomyces</taxon>
    </lineage>
</organism>
<reference evidence="9 10" key="1">
    <citation type="submission" date="2021-02" db="EMBL/GenBank/DDBJ databases">
        <title>Streptomyces spirodelae sp. nov., isolated from duckweed.</title>
        <authorList>
            <person name="Saimee Y."/>
            <person name="Duangmal K."/>
        </authorList>
    </citation>
    <scope>NUCLEOTIDE SEQUENCE [LARGE SCALE GENOMIC DNA]</scope>
    <source>
        <strain evidence="9 10">DSM 42105</strain>
    </source>
</reference>
<dbReference type="SUPFAM" id="SSF161111">
    <property type="entry name" value="Cation efflux protein transmembrane domain-like"/>
    <property type="match status" value="1"/>
</dbReference>
<feature type="transmembrane region" description="Helical" evidence="7">
    <location>
        <begin position="214"/>
        <end position="236"/>
    </location>
</feature>
<dbReference type="Proteomes" id="UP000721954">
    <property type="component" value="Unassembled WGS sequence"/>
</dbReference>
<feature type="transmembrane region" description="Helical" evidence="7">
    <location>
        <begin position="160"/>
        <end position="186"/>
    </location>
</feature>
<sequence length="384" mass="40999">MDEVTQSAETVCGTAVHESGRDGAPFVHVRSEERDLGETRPAEPGSAAAQRDGETRTTVWVALGANLLIAVAKLVGGFVAASPALLSEAAHSVADSLNEVFLLASLRRSRRPADNAHPFGYGKERFFWSLLAAVGIFVTGGCFSFFQAFEAFSSSGEETFTGYLMGLVVLFVALLAEGTSLARALLQARGRAKEETRSMTAEVRHSGDPALRTVLAEDGAACLGVLLAIAGMALHMATGQGWYEGVASLLIGVLLVHIAFALGRSAKDQLIGEAAEPELQREIIELLDEQPEIDAVIEVLTMRMSPDSVLLAARVDLVPGVDSEHVEDALVRVKQNLAAQCADVDHIFLDVTDATRGDRRRARHVREEIERAAEAAENGRATDG</sequence>
<dbReference type="InterPro" id="IPR040177">
    <property type="entry name" value="SLC30A9"/>
</dbReference>
<dbReference type="InterPro" id="IPR027469">
    <property type="entry name" value="Cation_efflux_TMD_sf"/>
</dbReference>
<keyword evidence="3 7" id="KW-0812">Transmembrane</keyword>
<comment type="subcellular location">
    <subcellularLocation>
        <location evidence="1">Membrane</location>
        <topology evidence="1">Multi-pass membrane protein</topology>
    </subcellularLocation>
</comment>
<dbReference type="NCBIfam" id="TIGR01297">
    <property type="entry name" value="CDF"/>
    <property type="match status" value="1"/>
</dbReference>
<feature type="transmembrane region" description="Helical" evidence="7">
    <location>
        <begin position="59"/>
        <end position="83"/>
    </location>
</feature>
<protein>
    <submittedName>
        <fullName evidence="9">Cation diffusion facilitator family transporter</fullName>
    </submittedName>
</protein>
<feature type="domain" description="Cation efflux protein transmembrane" evidence="8">
    <location>
        <begin position="59"/>
        <end position="270"/>
    </location>
</feature>
<dbReference type="PANTHER" id="PTHR13414:SF9">
    <property type="entry name" value="PROTON-COUPLED ZINC ANTIPORTER SLC30A9, MITOCHONDRIAL"/>
    <property type="match status" value="1"/>
</dbReference>
<feature type="transmembrane region" description="Helical" evidence="7">
    <location>
        <begin position="89"/>
        <end position="106"/>
    </location>
</feature>
<dbReference type="EMBL" id="JAFFZM010000004">
    <property type="protein sequence ID" value="MBO8198490.1"/>
    <property type="molecule type" value="Genomic_DNA"/>
</dbReference>
<evidence type="ECO:0000256" key="6">
    <source>
        <dbReference type="SAM" id="MobiDB-lite"/>
    </source>
</evidence>
<evidence type="ECO:0000313" key="9">
    <source>
        <dbReference type="EMBL" id="MBO8198490.1"/>
    </source>
</evidence>
<evidence type="ECO:0000259" key="8">
    <source>
        <dbReference type="Pfam" id="PF01545"/>
    </source>
</evidence>
<evidence type="ECO:0000256" key="3">
    <source>
        <dbReference type="ARBA" id="ARBA00022692"/>
    </source>
</evidence>
<accession>A0ABS3XT56</accession>
<keyword evidence="5 7" id="KW-0472">Membrane</keyword>
<feature type="transmembrane region" description="Helical" evidence="7">
    <location>
        <begin position="242"/>
        <end position="262"/>
    </location>
</feature>
<keyword evidence="4 7" id="KW-1133">Transmembrane helix</keyword>
<dbReference type="InterPro" id="IPR058533">
    <property type="entry name" value="Cation_efflux_TM"/>
</dbReference>
<keyword evidence="2" id="KW-0813">Transport</keyword>
<evidence type="ECO:0000256" key="5">
    <source>
        <dbReference type="ARBA" id="ARBA00023136"/>
    </source>
</evidence>
<evidence type="ECO:0000256" key="1">
    <source>
        <dbReference type="ARBA" id="ARBA00004141"/>
    </source>
</evidence>
<keyword evidence="10" id="KW-1185">Reference proteome</keyword>